<dbReference type="InterPro" id="IPR011698">
    <property type="entry name" value="GATase_3"/>
</dbReference>
<accession>A0A518B8M3</accession>
<comment type="function">
    <text evidence="4">Catalyzes amidations at positions B, D, E, and G on adenosylcobyrinic A,C-diamide. NH(2) groups are provided by glutamine, and one molecule of ATP is hydrogenolyzed for each amidation.</text>
</comment>
<evidence type="ECO:0000256" key="2">
    <source>
        <dbReference type="ARBA" id="ARBA00022573"/>
    </source>
</evidence>
<dbReference type="Pfam" id="PF01656">
    <property type="entry name" value="CbiA"/>
    <property type="match status" value="1"/>
</dbReference>
<protein>
    <recommendedName>
        <fullName evidence="4">Cobyric acid synthase</fullName>
    </recommendedName>
</protein>
<dbReference type="AlphaFoldDB" id="A0A518B8M3"/>
<dbReference type="InterPro" id="IPR004459">
    <property type="entry name" value="CobQ_synth"/>
</dbReference>
<dbReference type="InterPro" id="IPR047045">
    <property type="entry name" value="CobQ_N"/>
</dbReference>
<dbReference type="NCBIfam" id="NF001989">
    <property type="entry name" value="PRK00784.1"/>
    <property type="match status" value="1"/>
</dbReference>
<dbReference type="SUPFAM" id="SSF52540">
    <property type="entry name" value="P-loop containing nucleoside triphosphate hydrolases"/>
    <property type="match status" value="1"/>
</dbReference>
<gene>
    <name evidence="4 7" type="primary">cobQ</name>
    <name evidence="7" type="ORF">Pan216_42070</name>
</gene>
<evidence type="ECO:0000259" key="5">
    <source>
        <dbReference type="Pfam" id="PF01656"/>
    </source>
</evidence>
<evidence type="ECO:0000313" key="8">
    <source>
        <dbReference type="Proteomes" id="UP000317093"/>
    </source>
</evidence>
<feature type="active site" description="Nucleophile" evidence="4">
    <location>
        <position position="331"/>
    </location>
</feature>
<keyword evidence="2 4" id="KW-0169">Cobalamin biosynthesis</keyword>
<feature type="active site" evidence="4">
    <location>
        <position position="440"/>
    </location>
</feature>
<organism evidence="7 8">
    <name type="scientific">Kolteria novifilia</name>
    <dbReference type="NCBI Taxonomy" id="2527975"/>
    <lineage>
        <taxon>Bacteria</taxon>
        <taxon>Pseudomonadati</taxon>
        <taxon>Planctomycetota</taxon>
        <taxon>Planctomycetia</taxon>
        <taxon>Kolteriales</taxon>
        <taxon>Kolteriaceae</taxon>
        <taxon>Kolteria</taxon>
    </lineage>
</organism>
<sequence>MARSLMVVGTSSSVGKSLLVAGLCRVLSRRGIRVAPFKAQNMSNNAAVCDDGGEIGRAQELQARAAGIRPTVAMNPVLLKPQADATSQVIVRGRPWTTLRARDFYRRKRELWSIVIESLESLQAAYDLILIEGAGSPVELNLKSSDIVNMAVAKHLGCSVLLVGDIDRGGIFAQLLGTLSLLEEDERRLVRGLIVNRFRGDPRLFDDGVQILRERGECPVVGVVPFVPDLRLPEEDAVAIEHRAPRGTATIRIVVIRLPRISNFDDFDSLERCDDVAVTYATRPEELRDADAVILPGTKSTADDLRWLRERELDLAILDHARRGGAVVGICGGYQMLGTAIHDPARVESSAKTIRGLGLLPVETTFRPEKATANVRAAVVGNQWPGWLAAGFEELDAYEIHAGETSSSQPWLRIDRGSERETILDGCVGPDGRVWGCYLHGLFQNAGFCEAWLRSLAPSWQGENLGATDAIDESLDRLADVLLATFDWELLDDLIKGSQRA</sequence>
<proteinExistence type="inferred from homology"/>
<dbReference type="PROSITE" id="PS51274">
    <property type="entry name" value="GATASE_COBBQ"/>
    <property type="match status" value="1"/>
</dbReference>
<evidence type="ECO:0000256" key="1">
    <source>
        <dbReference type="ARBA" id="ARBA00004953"/>
    </source>
</evidence>
<dbReference type="InterPro" id="IPR002586">
    <property type="entry name" value="CobQ/CobB/MinD/ParA_Nub-bd_dom"/>
</dbReference>
<comment type="pathway">
    <text evidence="1 4">Cofactor biosynthesis; adenosylcobalamin biosynthesis.</text>
</comment>
<name>A0A518B8M3_9BACT</name>
<dbReference type="PANTHER" id="PTHR21343">
    <property type="entry name" value="DETHIOBIOTIN SYNTHETASE"/>
    <property type="match status" value="1"/>
</dbReference>
<dbReference type="UniPathway" id="UPA00148"/>
<dbReference type="CDD" id="cd01750">
    <property type="entry name" value="GATase1_CobQ"/>
    <property type="match status" value="1"/>
</dbReference>
<feature type="domain" description="CobB/CobQ-like glutamine amidotransferase" evidence="6">
    <location>
        <begin position="252"/>
        <end position="446"/>
    </location>
</feature>
<dbReference type="SUPFAM" id="SSF52317">
    <property type="entry name" value="Class I glutamine amidotransferase-like"/>
    <property type="match status" value="1"/>
</dbReference>
<dbReference type="GO" id="GO:0009236">
    <property type="term" value="P:cobalamin biosynthetic process"/>
    <property type="evidence" value="ECO:0007669"/>
    <property type="project" value="UniProtKB-UniRule"/>
</dbReference>
<evidence type="ECO:0000256" key="4">
    <source>
        <dbReference type="HAMAP-Rule" id="MF_00028"/>
    </source>
</evidence>
<dbReference type="GO" id="GO:0015420">
    <property type="term" value="F:ABC-type vitamin B12 transporter activity"/>
    <property type="evidence" value="ECO:0007669"/>
    <property type="project" value="UniProtKB-UniRule"/>
</dbReference>
<comment type="similarity">
    <text evidence="4">Belongs to the CobB/CobQ family. CobQ subfamily.</text>
</comment>
<dbReference type="InterPro" id="IPR027417">
    <property type="entry name" value="P-loop_NTPase"/>
</dbReference>
<keyword evidence="8" id="KW-1185">Reference proteome</keyword>
<keyword evidence="3 4" id="KW-0315">Glutamine amidotransferase</keyword>
<dbReference type="Proteomes" id="UP000317093">
    <property type="component" value="Chromosome"/>
</dbReference>
<dbReference type="KEGG" id="knv:Pan216_42070"/>
<evidence type="ECO:0000259" key="6">
    <source>
        <dbReference type="Pfam" id="PF07685"/>
    </source>
</evidence>
<dbReference type="EMBL" id="CP036279">
    <property type="protein sequence ID" value="QDU63329.1"/>
    <property type="molecule type" value="Genomic_DNA"/>
</dbReference>
<dbReference type="Gene3D" id="3.40.50.300">
    <property type="entry name" value="P-loop containing nucleotide triphosphate hydrolases"/>
    <property type="match status" value="1"/>
</dbReference>
<reference evidence="7 8" key="1">
    <citation type="submission" date="2019-02" db="EMBL/GenBank/DDBJ databases">
        <title>Deep-cultivation of Planctomycetes and their phenomic and genomic characterization uncovers novel biology.</title>
        <authorList>
            <person name="Wiegand S."/>
            <person name="Jogler M."/>
            <person name="Boedeker C."/>
            <person name="Pinto D."/>
            <person name="Vollmers J."/>
            <person name="Rivas-Marin E."/>
            <person name="Kohn T."/>
            <person name="Peeters S.H."/>
            <person name="Heuer A."/>
            <person name="Rast P."/>
            <person name="Oberbeckmann S."/>
            <person name="Bunk B."/>
            <person name="Jeske O."/>
            <person name="Meyerdierks A."/>
            <person name="Storesund J.E."/>
            <person name="Kallscheuer N."/>
            <person name="Luecker S."/>
            <person name="Lage O.M."/>
            <person name="Pohl T."/>
            <person name="Merkel B.J."/>
            <person name="Hornburger P."/>
            <person name="Mueller R.-W."/>
            <person name="Bruemmer F."/>
            <person name="Labrenz M."/>
            <person name="Spormann A.M."/>
            <person name="Op den Camp H."/>
            <person name="Overmann J."/>
            <person name="Amann R."/>
            <person name="Jetten M.S.M."/>
            <person name="Mascher T."/>
            <person name="Medema M.H."/>
            <person name="Devos D.P."/>
            <person name="Kaster A.-K."/>
            <person name="Ovreas L."/>
            <person name="Rohde M."/>
            <person name="Galperin M.Y."/>
            <person name="Jogler C."/>
        </authorList>
    </citation>
    <scope>NUCLEOTIDE SEQUENCE [LARGE SCALE GENOMIC DNA]</scope>
    <source>
        <strain evidence="7 8">Pan216</strain>
    </source>
</reference>
<feature type="domain" description="CobQ/CobB/MinD/ParA nucleotide binding" evidence="5">
    <location>
        <begin position="5"/>
        <end position="235"/>
    </location>
</feature>
<dbReference type="Gene3D" id="3.40.50.880">
    <property type="match status" value="1"/>
</dbReference>
<dbReference type="PANTHER" id="PTHR21343:SF1">
    <property type="entry name" value="COBYRIC ACID SYNTHASE"/>
    <property type="match status" value="1"/>
</dbReference>
<dbReference type="GO" id="GO:0003824">
    <property type="term" value="F:catalytic activity"/>
    <property type="evidence" value="ECO:0007669"/>
    <property type="project" value="InterPro"/>
</dbReference>
<evidence type="ECO:0000256" key="3">
    <source>
        <dbReference type="ARBA" id="ARBA00022962"/>
    </source>
</evidence>
<dbReference type="InterPro" id="IPR029062">
    <property type="entry name" value="Class_I_gatase-like"/>
</dbReference>
<evidence type="ECO:0000313" key="7">
    <source>
        <dbReference type="EMBL" id="QDU63329.1"/>
    </source>
</evidence>
<dbReference type="Pfam" id="PF07685">
    <property type="entry name" value="GATase_3"/>
    <property type="match status" value="1"/>
</dbReference>
<dbReference type="CDD" id="cd05389">
    <property type="entry name" value="CobQ_N"/>
    <property type="match status" value="1"/>
</dbReference>
<dbReference type="NCBIfam" id="TIGR00313">
    <property type="entry name" value="cobQ"/>
    <property type="match status" value="1"/>
</dbReference>
<dbReference type="HAMAP" id="MF_00028">
    <property type="entry name" value="CobQ"/>
    <property type="match status" value="1"/>
</dbReference>
<dbReference type="InterPro" id="IPR033949">
    <property type="entry name" value="CobQ_GATase1"/>
</dbReference>